<comment type="caution">
    <text evidence="2">The sequence shown here is derived from an EMBL/GenBank/DDBJ whole genome shotgun (WGS) entry which is preliminary data.</text>
</comment>
<keyword evidence="3" id="KW-1185">Reference proteome</keyword>
<proteinExistence type="predicted"/>
<evidence type="ECO:0000256" key="1">
    <source>
        <dbReference type="SAM" id="MobiDB-lite"/>
    </source>
</evidence>
<dbReference type="Proteomes" id="UP001296993">
    <property type="component" value="Unassembled WGS sequence"/>
</dbReference>
<gene>
    <name evidence="2" type="ORF">JOF47_001244</name>
</gene>
<evidence type="ECO:0000313" key="2">
    <source>
        <dbReference type="EMBL" id="MBP2385733.1"/>
    </source>
</evidence>
<sequence>MLKADYDGTILSVAAASRFGNALTVDGLGALATGATPDATQSANFTVVAPPERITLSDAAGGQMSMAVSILGGDATPEGLPPVTPQPDPGPVIDPAPDPAAPAVARATASVTSINYGGSVVLDGSTSTGAVSYK</sequence>
<dbReference type="EMBL" id="JAGIOF010000001">
    <property type="protein sequence ID" value="MBP2385733.1"/>
    <property type="molecule type" value="Genomic_DNA"/>
</dbReference>
<organism evidence="2 3">
    <name type="scientific">Paeniglutamicibacter kerguelensis</name>
    <dbReference type="NCBI Taxonomy" id="254788"/>
    <lineage>
        <taxon>Bacteria</taxon>
        <taxon>Bacillati</taxon>
        <taxon>Actinomycetota</taxon>
        <taxon>Actinomycetes</taxon>
        <taxon>Micrococcales</taxon>
        <taxon>Micrococcaceae</taxon>
        <taxon>Paeniglutamicibacter</taxon>
    </lineage>
</organism>
<feature type="compositionally biased region" description="Pro residues" evidence="1">
    <location>
        <begin position="79"/>
        <end position="100"/>
    </location>
</feature>
<protein>
    <recommendedName>
        <fullName evidence="4">Htaa domain-containing protein</fullName>
    </recommendedName>
</protein>
<feature type="region of interest" description="Disordered" evidence="1">
    <location>
        <begin position="72"/>
        <end position="104"/>
    </location>
</feature>
<reference evidence="2 3" key="1">
    <citation type="submission" date="2021-03" db="EMBL/GenBank/DDBJ databases">
        <title>Sequencing the genomes of 1000 actinobacteria strains.</title>
        <authorList>
            <person name="Klenk H.-P."/>
        </authorList>
    </citation>
    <scope>NUCLEOTIDE SEQUENCE [LARGE SCALE GENOMIC DNA]</scope>
    <source>
        <strain evidence="2 3">DSM 15797</strain>
    </source>
</reference>
<accession>A0ABS4XBX5</accession>
<evidence type="ECO:0008006" key="4">
    <source>
        <dbReference type="Google" id="ProtNLM"/>
    </source>
</evidence>
<dbReference type="RefSeq" id="WP_209996632.1">
    <property type="nucleotide sequence ID" value="NZ_BAAAJY010000003.1"/>
</dbReference>
<evidence type="ECO:0000313" key="3">
    <source>
        <dbReference type="Proteomes" id="UP001296993"/>
    </source>
</evidence>
<name>A0ABS4XBX5_9MICC</name>